<reference evidence="1" key="1">
    <citation type="submission" date="2021-01" db="EMBL/GenBank/DDBJ databases">
        <title>Tabrizicola alba sp. nov. a motile alkaliphilic bacterium isolated from a soda lake.</title>
        <authorList>
            <person name="Szuroczki S."/>
            <person name="Abbaszade G."/>
            <person name="Schumann P."/>
            <person name="Toth E."/>
        </authorList>
    </citation>
    <scope>NUCLEOTIDE SEQUENCE</scope>
    <source>
        <strain evidence="1">DMG-N-6</strain>
    </source>
</reference>
<evidence type="ECO:0000313" key="1">
    <source>
        <dbReference type="EMBL" id="MBL4917331.1"/>
    </source>
</evidence>
<dbReference type="EMBL" id="JAESVN010000003">
    <property type="protein sequence ID" value="MBL4917331.1"/>
    <property type="molecule type" value="Genomic_DNA"/>
</dbReference>
<sequence length="74" mass="8534">MPEQLDEVLAMKMSMSAHFAALVNSLDKHNVGLKEDFLKEIERLDLEARGKGGDYTKISESFWWTHQLIRGEKI</sequence>
<comment type="caution">
    <text evidence="1">The sequence shown here is derived from an EMBL/GenBank/DDBJ whole genome shotgun (WGS) entry which is preliminary data.</text>
</comment>
<name>A0A8K0VAD2_9RHOB</name>
<dbReference type="Proteomes" id="UP000648908">
    <property type="component" value="Unassembled WGS sequence"/>
</dbReference>
<keyword evidence="2" id="KW-1185">Reference proteome</keyword>
<accession>A0A8K0VAD2</accession>
<organism evidence="1 2">
    <name type="scientific">Szabonella alba</name>
    <dbReference type="NCBI Taxonomy" id="2804194"/>
    <lineage>
        <taxon>Bacteria</taxon>
        <taxon>Pseudomonadati</taxon>
        <taxon>Pseudomonadota</taxon>
        <taxon>Alphaproteobacteria</taxon>
        <taxon>Rhodobacterales</taxon>
        <taxon>Paracoccaceae</taxon>
        <taxon>Szabonella</taxon>
    </lineage>
</organism>
<protein>
    <submittedName>
        <fullName evidence="1">Uncharacterized protein</fullName>
    </submittedName>
</protein>
<dbReference type="RefSeq" id="WP_202688217.1">
    <property type="nucleotide sequence ID" value="NZ_JAESVN010000003.1"/>
</dbReference>
<evidence type="ECO:0000313" key="2">
    <source>
        <dbReference type="Proteomes" id="UP000648908"/>
    </source>
</evidence>
<gene>
    <name evidence="1" type="ORF">JL811_08865</name>
</gene>
<proteinExistence type="predicted"/>
<dbReference type="AlphaFoldDB" id="A0A8K0VAD2"/>